<dbReference type="Gene3D" id="3.90.45.10">
    <property type="entry name" value="Peptide deformylase"/>
    <property type="match status" value="1"/>
</dbReference>
<protein>
    <recommendedName>
        <fullName evidence="6">Peptide deformylase</fullName>
        <shortName evidence="6">PDF</shortName>
        <ecNumber evidence="6">3.5.1.88</ecNumber>
    </recommendedName>
    <alternativeName>
        <fullName evidence="6">Polypeptide deformylase</fullName>
    </alternativeName>
</protein>
<dbReference type="EC" id="3.5.1.88" evidence="6"/>
<evidence type="ECO:0000256" key="4">
    <source>
        <dbReference type="ARBA" id="ARBA00022917"/>
    </source>
</evidence>
<keyword evidence="2 6" id="KW-0479">Metal-binding</keyword>
<dbReference type="STRING" id="92487.SAMN02745130_01820"/>
<keyword evidence="8" id="KW-1185">Reference proteome</keyword>
<keyword evidence="5 6" id="KW-0408">Iron</keyword>
<comment type="catalytic activity">
    <reaction evidence="6">
        <text>N-terminal N-formyl-L-methionyl-[peptide] + H2O = N-terminal L-methionyl-[peptide] + formate</text>
        <dbReference type="Rhea" id="RHEA:24420"/>
        <dbReference type="Rhea" id="RHEA-COMP:10639"/>
        <dbReference type="Rhea" id="RHEA-COMP:10640"/>
        <dbReference type="ChEBI" id="CHEBI:15377"/>
        <dbReference type="ChEBI" id="CHEBI:15740"/>
        <dbReference type="ChEBI" id="CHEBI:49298"/>
        <dbReference type="ChEBI" id="CHEBI:64731"/>
        <dbReference type="EC" id="3.5.1.88"/>
    </reaction>
</comment>
<name>A0A1T4WMB2_9GAMM</name>
<sequence>MSTVADAPSLPIAQQGEAILAQSAAVVTDPLHPDIQALIRNMQATMLAANGVGIAAPQVFRSLRLIIVASRPNPRYPDAPLMEAVAMINPEIIWLSIETCLGEEGCLSVPGRRAQVARAERLTVRYLNQQGERVEAAYSGFVARIIQHEMDHLNGILFVDRVGIGSD</sequence>
<dbReference type="Pfam" id="PF01327">
    <property type="entry name" value="Pep_deformylase"/>
    <property type="match status" value="1"/>
</dbReference>
<evidence type="ECO:0000313" key="7">
    <source>
        <dbReference type="EMBL" id="SKA78008.1"/>
    </source>
</evidence>
<dbReference type="RefSeq" id="WP_078922288.1">
    <property type="nucleotide sequence ID" value="NZ_FUYB01000007.1"/>
</dbReference>
<dbReference type="AlphaFoldDB" id="A0A1T4WMB2"/>
<dbReference type="CDD" id="cd00487">
    <property type="entry name" value="Pep_deformylase"/>
    <property type="match status" value="1"/>
</dbReference>
<dbReference type="PANTHER" id="PTHR10458:SF21">
    <property type="entry name" value="PEPTIDE DEFORMYLASE"/>
    <property type="match status" value="1"/>
</dbReference>
<gene>
    <name evidence="6" type="primary">def</name>
    <name evidence="7" type="ORF">SAMN02745130_01820</name>
</gene>
<feature type="binding site" evidence="6">
    <location>
        <position position="148"/>
    </location>
    <ligand>
        <name>Fe cation</name>
        <dbReference type="ChEBI" id="CHEBI:24875"/>
    </ligand>
</feature>
<dbReference type="PIRSF" id="PIRSF004749">
    <property type="entry name" value="Pep_def"/>
    <property type="match status" value="1"/>
</dbReference>
<dbReference type="OrthoDB" id="9804313at2"/>
<dbReference type="SUPFAM" id="SSF56420">
    <property type="entry name" value="Peptide deformylase"/>
    <property type="match status" value="1"/>
</dbReference>
<organism evidence="7 8">
    <name type="scientific">Thiothrix eikelboomii</name>
    <dbReference type="NCBI Taxonomy" id="92487"/>
    <lineage>
        <taxon>Bacteria</taxon>
        <taxon>Pseudomonadati</taxon>
        <taxon>Pseudomonadota</taxon>
        <taxon>Gammaproteobacteria</taxon>
        <taxon>Thiotrichales</taxon>
        <taxon>Thiotrichaceae</taxon>
        <taxon>Thiothrix</taxon>
    </lineage>
</organism>
<keyword evidence="4 6" id="KW-0648">Protein biosynthesis</keyword>
<dbReference type="NCBIfam" id="TIGR00079">
    <property type="entry name" value="pept_deformyl"/>
    <property type="match status" value="1"/>
</dbReference>
<evidence type="ECO:0000313" key="8">
    <source>
        <dbReference type="Proteomes" id="UP000190460"/>
    </source>
</evidence>
<keyword evidence="3 6" id="KW-0378">Hydrolase</keyword>
<evidence type="ECO:0000256" key="1">
    <source>
        <dbReference type="ARBA" id="ARBA00010759"/>
    </source>
</evidence>
<dbReference type="PANTHER" id="PTHR10458">
    <property type="entry name" value="PEPTIDE DEFORMYLASE"/>
    <property type="match status" value="1"/>
</dbReference>
<dbReference type="NCBIfam" id="NF001159">
    <property type="entry name" value="PRK00150.1-3"/>
    <property type="match status" value="1"/>
</dbReference>
<reference evidence="7 8" key="1">
    <citation type="submission" date="2017-02" db="EMBL/GenBank/DDBJ databases">
        <authorList>
            <person name="Peterson S.W."/>
        </authorList>
    </citation>
    <scope>NUCLEOTIDE SEQUENCE [LARGE SCALE GENOMIC DNA]</scope>
    <source>
        <strain evidence="7 8">ATCC 49788</strain>
    </source>
</reference>
<accession>A0A1T4WMB2</accession>
<evidence type="ECO:0000256" key="3">
    <source>
        <dbReference type="ARBA" id="ARBA00022801"/>
    </source>
</evidence>
<dbReference type="InterPro" id="IPR023635">
    <property type="entry name" value="Peptide_deformylase"/>
</dbReference>
<dbReference type="Proteomes" id="UP000190460">
    <property type="component" value="Unassembled WGS sequence"/>
</dbReference>
<comment type="similarity">
    <text evidence="1 6">Belongs to the polypeptide deformylase family.</text>
</comment>
<comment type="function">
    <text evidence="6">Removes the formyl group from the N-terminal Met of newly synthesized proteins. Requires at least a dipeptide for an efficient rate of reaction. N-terminal L-methionine is a prerequisite for activity but the enzyme has broad specificity at other positions.</text>
</comment>
<dbReference type="GO" id="GO:0046872">
    <property type="term" value="F:metal ion binding"/>
    <property type="evidence" value="ECO:0007669"/>
    <property type="project" value="UniProtKB-KW"/>
</dbReference>
<evidence type="ECO:0000256" key="2">
    <source>
        <dbReference type="ARBA" id="ARBA00022723"/>
    </source>
</evidence>
<feature type="active site" evidence="6">
    <location>
        <position position="149"/>
    </location>
</feature>
<comment type="cofactor">
    <cofactor evidence="6">
        <name>Fe(2+)</name>
        <dbReference type="ChEBI" id="CHEBI:29033"/>
    </cofactor>
    <text evidence="6">Binds 1 Fe(2+) ion.</text>
</comment>
<feature type="binding site" evidence="6">
    <location>
        <position position="106"/>
    </location>
    <ligand>
        <name>Fe cation</name>
        <dbReference type="ChEBI" id="CHEBI:24875"/>
    </ligand>
</feature>
<evidence type="ECO:0000256" key="6">
    <source>
        <dbReference type="HAMAP-Rule" id="MF_00163"/>
    </source>
</evidence>
<evidence type="ECO:0000256" key="5">
    <source>
        <dbReference type="ARBA" id="ARBA00023004"/>
    </source>
</evidence>
<proteinExistence type="inferred from homology"/>
<dbReference type="GO" id="GO:0042586">
    <property type="term" value="F:peptide deformylase activity"/>
    <property type="evidence" value="ECO:0007669"/>
    <property type="project" value="UniProtKB-UniRule"/>
</dbReference>
<dbReference type="EMBL" id="FUYB01000007">
    <property type="protein sequence ID" value="SKA78008.1"/>
    <property type="molecule type" value="Genomic_DNA"/>
</dbReference>
<feature type="binding site" evidence="6">
    <location>
        <position position="152"/>
    </location>
    <ligand>
        <name>Fe cation</name>
        <dbReference type="ChEBI" id="CHEBI:24875"/>
    </ligand>
</feature>
<dbReference type="InterPro" id="IPR036821">
    <property type="entry name" value="Peptide_deformylase_sf"/>
</dbReference>
<dbReference type="GO" id="GO:0006412">
    <property type="term" value="P:translation"/>
    <property type="evidence" value="ECO:0007669"/>
    <property type="project" value="UniProtKB-UniRule"/>
</dbReference>
<dbReference type="HAMAP" id="MF_00163">
    <property type="entry name" value="Pep_deformylase"/>
    <property type="match status" value="1"/>
</dbReference>
<dbReference type="PRINTS" id="PR01576">
    <property type="entry name" value="PDEFORMYLASE"/>
</dbReference>